<name>A0A160U0H6_9ZZZZ</name>
<dbReference type="SUPFAM" id="SSF54909">
    <property type="entry name" value="Dimeric alpha+beta barrel"/>
    <property type="match status" value="1"/>
</dbReference>
<sequence>MYGLIGKFTATDGNRDALMRILIDGVSGMPGCLSYIVASDPTDANAIWITEAWDSQESHSASLSMPIVQDAITKGRPMIAGMERIAETRPEGGHGLDS</sequence>
<organism evidence="2">
    <name type="scientific">hydrothermal vent metagenome</name>
    <dbReference type="NCBI Taxonomy" id="652676"/>
    <lineage>
        <taxon>unclassified sequences</taxon>
        <taxon>metagenomes</taxon>
        <taxon>ecological metagenomes</taxon>
    </lineage>
</organism>
<reference evidence="2" key="1">
    <citation type="submission" date="2015-10" db="EMBL/GenBank/DDBJ databases">
        <authorList>
            <person name="Gilbert D.G."/>
        </authorList>
    </citation>
    <scope>NUCLEOTIDE SEQUENCE</scope>
</reference>
<gene>
    <name evidence="2" type="ORF">MGWOODY_Hyp1393</name>
</gene>
<accession>A0A160U0H6</accession>
<dbReference type="Gene3D" id="3.30.70.100">
    <property type="match status" value="1"/>
</dbReference>
<dbReference type="AlphaFoldDB" id="A0A160U0H6"/>
<proteinExistence type="predicted"/>
<feature type="domain" description="ABM" evidence="1">
    <location>
        <begin position="2"/>
        <end position="88"/>
    </location>
</feature>
<dbReference type="PROSITE" id="PS51725">
    <property type="entry name" value="ABM"/>
    <property type="match status" value="1"/>
</dbReference>
<evidence type="ECO:0000259" key="1">
    <source>
        <dbReference type="PROSITE" id="PS51725"/>
    </source>
</evidence>
<dbReference type="InterPro" id="IPR007138">
    <property type="entry name" value="ABM_dom"/>
</dbReference>
<evidence type="ECO:0000313" key="2">
    <source>
        <dbReference type="EMBL" id="CUS56931.1"/>
    </source>
</evidence>
<protein>
    <recommendedName>
        <fullName evidence="1">ABM domain-containing protein</fullName>
    </recommendedName>
</protein>
<dbReference type="EMBL" id="CZQD01000034">
    <property type="protein sequence ID" value="CUS56931.1"/>
    <property type="molecule type" value="Genomic_DNA"/>
</dbReference>
<dbReference type="InterPro" id="IPR011008">
    <property type="entry name" value="Dimeric_a/b-barrel"/>
</dbReference>
<dbReference type="Pfam" id="PF03992">
    <property type="entry name" value="ABM"/>
    <property type="match status" value="1"/>
</dbReference>